<dbReference type="Proteomes" id="UP000626092">
    <property type="component" value="Unassembled WGS sequence"/>
</dbReference>
<keyword evidence="3" id="KW-1185">Reference proteome</keyword>
<proteinExistence type="predicted"/>
<protein>
    <submittedName>
        <fullName evidence="2">Uncharacterized protein</fullName>
    </submittedName>
</protein>
<gene>
    <name evidence="2" type="ORF">RHSIM_Rhsim07G0155400</name>
</gene>
<organism evidence="2 3">
    <name type="scientific">Rhododendron simsii</name>
    <name type="common">Sims's rhododendron</name>
    <dbReference type="NCBI Taxonomy" id="118357"/>
    <lineage>
        <taxon>Eukaryota</taxon>
        <taxon>Viridiplantae</taxon>
        <taxon>Streptophyta</taxon>
        <taxon>Embryophyta</taxon>
        <taxon>Tracheophyta</taxon>
        <taxon>Spermatophyta</taxon>
        <taxon>Magnoliopsida</taxon>
        <taxon>eudicotyledons</taxon>
        <taxon>Gunneridae</taxon>
        <taxon>Pentapetalae</taxon>
        <taxon>asterids</taxon>
        <taxon>Ericales</taxon>
        <taxon>Ericaceae</taxon>
        <taxon>Ericoideae</taxon>
        <taxon>Rhodoreae</taxon>
        <taxon>Rhododendron</taxon>
    </lineage>
</organism>
<feature type="region of interest" description="Disordered" evidence="1">
    <location>
        <begin position="105"/>
        <end position="129"/>
    </location>
</feature>
<comment type="caution">
    <text evidence="2">The sequence shown here is derived from an EMBL/GenBank/DDBJ whole genome shotgun (WGS) entry which is preliminary data.</text>
</comment>
<dbReference type="OrthoDB" id="10395690at2759"/>
<feature type="compositionally biased region" description="Basic and acidic residues" evidence="1">
    <location>
        <begin position="108"/>
        <end position="129"/>
    </location>
</feature>
<evidence type="ECO:0000313" key="3">
    <source>
        <dbReference type="Proteomes" id="UP000626092"/>
    </source>
</evidence>
<reference evidence="2" key="1">
    <citation type="submission" date="2019-11" db="EMBL/GenBank/DDBJ databases">
        <authorList>
            <person name="Liu Y."/>
            <person name="Hou J."/>
            <person name="Li T.-Q."/>
            <person name="Guan C.-H."/>
            <person name="Wu X."/>
            <person name="Wu H.-Z."/>
            <person name="Ling F."/>
            <person name="Zhang R."/>
            <person name="Shi X.-G."/>
            <person name="Ren J.-P."/>
            <person name="Chen E.-F."/>
            <person name="Sun J.-M."/>
        </authorList>
    </citation>
    <scope>NUCLEOTIDE SEQUENCE</scope>
    <source>
        <strain evidence="2">Adult_tree_wgs_1</strain>
        <tissue evidence="2">Leaves</tissue>
    </source>
</reference>
<evidence type="ECO:0000313" key="2">
    <source>
        <dbReference type="EMBL" id="KAF7137164.1"/>
    </source>
</evidence>
<evidence type="ECO:0000256" key="1">
    <source>
        <dbReference type="SAM" id="MobiDB-lite"/>
    </source>
</evidence>
<dbReference type="EMBL" id="WJXA01000007">
    <property type="protein sequence ID" value="KAF7137164.1"/>
    <property type="molecule type" value="Genomic_DNA"/>
</dbReference>
<name>A0A834LJU7_RHOSS</name>
<sequence length="129" mass="15421">MDPALVAEIQNFKDIHHTVLDHWIIDPYFAHQFPLLDQYYRTFGVWSPMDVLVHEEEEPAEEEPEEPEEEDPEEWENEEEPKVQANTWLNDHGMAEQVQVKIEAIPEEESKPESDVEELWDHLHDHREI</sequence>
<dbReference type="AlphaFoldDB" id="A0A834LJU7"/>
<accession>A0A834LJU7</accession>
<feature type="compositionally biased region" description="Acidic residues" evidence="1">
    <location>
        <begin position="55"/>
        <end position="79"/>
    </location>
</feature>
<feature type="region of interest" description="Disordered" evidence="1">
    <location>
        <begin position="53"/>
        <end position="86"/>
    </location>
</feature>